<proteinExistence type="predicted"/>
<comment type="caution">
    <text evidence="2">The sequence shown here is derived from an EMBL/GenBank/DDBJ whole genome shotgun (WGS) entry which is preliminary data.</text>
</comment>
<dbReference type="EMBL" id="LXQA010389921">
    <property type="protein sequence ID" value="MCI48677.1"/>
    <property type="molecule type" value="Genomic_DNA"/>
</dbReference>
<evidence type="ECO:0008006" key="4">
    <source>
        <dbReference type="Google" id="ProtNLM"/>
    </source>
</evidence>
<dbReference type="Proteomes" id="UP000265520">
    <property type="component" value="Unassembled WGS sequence"/>
</dbReference>
<reference evidence="2 3" key="1">
    <citation type="journal article" date="2018" name="Front. Plant Sci.">
        <title>Red Clover (Trifolium pratense) and Zigzag Clover (T. medium) - A Picture of Genomic Similarities and Differences.</title>
        <authorList>
            <person name="Dluhosova J."/>
            <person name="Istvanek J."/>
            <person name="Nedelnik J."/>
            <person name="Repkova J."/>
        </authorList>
    </citation>
    <scope>NUCLEOTIDE SEQUENCE [LARGE SCALE GENOMIC DNA]</scope>
    <source>
        <strain evidence="3">cv. 10/8</strain>
        <tissue evidence="2">Leaf</tissue>
    </source>
</reference>
<dbReference type="AlphaFoldDB" id="A0A392SJQ1"/>
<feature type="non-terminal residue" evidence="2">
    <location>
        <position position="1"/>
    </location>
</feature>
<evidence type="ECO:0000256" key="1">
    <source>
        <dbReference type="SAM" id="MobiDB-lite"/>
    </source>
</evidence>
<evidence type="ECO:0000313" key="2">
    <source>
        <dbReference type="EMBL" id="MCI48677.1"/>
    </source>
</evidence>
<accession>A0A392SJQ1</accession>
<name>A0A392SJQ1_9FABA</name>
<feature type="region of interest" description="Disordered" evidence="1">
    <location>
        <begin position="1"/>
        <end position="20"/>
    </location>
</feature>
<protein>
    <recommendedName>
        <fullName evidence="4">Glycine-rich protein</fullName>
    </recommendedName>
</protein>
<keyword evidence="3" id="KW-1185">Reference proteome</keyword>
<evidence type="ECO:0000313" key="3">
    <source>
        <dbReference type="Proteomes" id="UP000265520"/>
    </source>
</evidence>
<sequence length="67" mass="6502">GGGGGGSPGNGRGGGGYPGNRGGGGRYEGGGYCRYNCCGGYSSGSCKRCCSYAGEPIDVQTEGNTHN</sequence>
<organism evidence="2 3">
    <name type="scientific">Trifolium medium</name>
    <dbReference type="NCBI Taxonomy" id="97028"/>
    <lineage>
        <taxon>Eukaryota</taxon>
        <taxon>Viridiplantae</taxon>
        <taxon>Streptophyta</taxon>
        <taxon>Embryophyta</taxon>
        <taxon>Tracheophyta</taxon>
        <taxon>Spermatophyta</taxon>
        <taxon>Magnoliopsida</taxon>
        <taxon>eudicotyledons</taxon>
        <taxon>Gunneridae</taxon>
        <taxon>Pentapetalae</taxon>
        <taxon>rosids</taxon>
        <taxon>fabids</taxon>
        <taxon>Fabales</taxon>
        <taxon>Fabaceae</taxon>
        <taxon>Papilionoideae</taxon>
        <taxon>50 kb inversion clade</taxon>
        <taxon>NPAAA clade</taxon>
        <taxon>Hologalegina</taxon>
        <taxon>IRL clade</taxon>
        <taxon>Trifolieae</taxon>
        <taxon>Trifolium</taxon>
    </lineage>
</organism>